<dbReference type="InterPro" id="IPR029790">
    <property type="entry name" value="EFG1/Phd1/StuA"/>
</dbReference>
<evidence type="ECO:0000259" key="6">
    <source>
        <dbReference type="PROSITE" id="PS51299"/>
    </source>
</evidence>
<keyword evidence="3" id="KW-0238">DNA-binding</keyword>
<dbReference type="Pfam" id="PF04383">
    <property type="entry name" value="KilA-N"/>
    <property type="match status" value="1"/>
</dbReference>
<evidence type="ECO:0000256" key="2">
    <source>
        <dbReference type="ARBA" id="ARBA00023015"/>
    </source>
</evidence>
<evidence type="ECO:0000313" key="7">
    <source>
        <dbReference type="EMBL" id="KAG2209671.1"/>
    </source>
</evidence>
<feature type="compositionally biased region" description="Polar residues" evidence="5">
    <location>
        <begin position="563"/>
        <end position="586"/>
    </location>
</feature>
<feature type="region of interest" description="Disordered" evidence="5">
    <location>
        <begin position="30"/>
        <end position="137"/>
    </location>
</feature>
<feature type="region of interest" description="Disordered" evidence="5">
    <location>
        <begin position="319"/>
        <end position="362"/>
    </location>
</feature>
<keyword evidence="4" id="KW-0804">Transcription</keyword>
<feature type="compositionally biased region" description="Basic and acidic residues" evidence="5">
    <location>
        <begin position="445"/>
        <end position="454"/>
    </location>
</feature>
<keyword evidence="2" id="KW-0805">Transcription regulation</keyword>
<feature type="compositionally biased region" description="Polar residues" evidence="5">
    <location>
        <begin position="467"/>
        <end position="488"/>
    </location>
</feature>
<evidence type="ECO:0000256" key="3">
    <source>
        <dbReference type="ARBA" id="ARBA00023125"/>
    </source>
</evidence>
<comment type="similarity">
    <text evidence="1">Belongs to the EFG1/PHD1/stuA family.</text>
</comment>
<dbReference type="InterPro" id="IPR036887">
    <property type="entry name" value="HTH_APSES_sf"/>
</dbReference>
<dbReference type="InterPro" id="IPR003163">
    <property type="entry name" value="Tscrpt_reg_HTH_APSES-type"/>
</dbReference>
<comment type="caution">
    <text evidence="7">The sequence shown here is derived from an EMBL/GenBank/DDBJ whole genome shotgun (WGS) entry which is preliminary data.</text>
</comment>
<dbReference type="SUPFAM" id="SSF54616">
    <property type="entry name" value="DNA-binding domain of Mlu1-box binding protein MBP1"/>
    <property type="match status" value="1"/>
</dbReference>
<dbReference type="InterPro" id="IPR018004">
    <property type="entry name" value="KilA/APSES_HTH"/>
</dbReference>
<keyword evidence="8" id="KW-1185">Reference proteome</keyword>
<dbReference type="PANTHER" id="PTHR47792:SF1">
    <property type="entry name" value="PROTEIN SOK2-RELATED"/>
    <property type="match status" value="1"/>
</dbReference>
<dbReference type="PROSITE" id="PS51299">
    <property type="entry name" value="HTH_APSES"/>
    <property type="match status" value="1"/>
</dbReference>
<dbReference type="SMART" id="SM01252">
    <property type="entry name" value="KilA-N"/>
    <property type="match status" value="1"/>
</dbReference>
<feature type="compositionally biased region" description="Low complexity" evidence="5">
    <location>
        <begin position="112"/>
        <end position="122"/>
    </location>
</feature>
<feature type="region of interest" description="Disordered" evidence="5">
    <location>
        <begin position="547"/>
        <end position="586"/>
    </location>
</feature>
<evidence type="ECO:0000256" key="1">
    <source>
        <dbReference type="ARBA" id="ARBA00007247"/>
    </source>
</evidence>
<feature type="compositionally biased region" description="Polar residues" evidence="5">
    <location>
        <begin position="123"/>
        <end position="137"/>
    </location>
</feature>
<evidence type="ECO:0000256" key="5">
    <source>
        <dbReference type="SAM" id="MobiDB-lite"/>
    </source>
</evidence>
<accession>A0A8H7RHD9</accession>
<evidence type="ECO:0000313" key="8">
    <source>
        <dbReference type="Proteomes" id="UP000650833"/>
    </source>
</evidence>
<dbReference type="PANTHER" id="PTHR47792">
    <property type="entry name" value="PROTEIN SOK2-RELATED"/>
    <property type="match status" value="1"/>
</dbReference>
<organism evidence="7 8">
    <name type="scientific">Mucor plumbeus</name>
    <dbReference type="NCBI Taxonomy" id="97098"/>
    <lineage>
        <taxon>Eukaryota</taxon>
        <taxon>Fungi</taxon>
        <taxon>Fungi incertae sedis</taxon>
        <taxon>Mucoromycota</taxon>
        <taxon>Mucoromycotina</taxon>
        <taxon>Mucoromycetes</taxon>
        <taxon>Mucorales</taxon>
        <taxon>Mucorineae</taxon>
        <taxon>Mucoraceae</taxon>
        <taxon>Mucor</taxon>
    </lineage>
</organism>
<dbReference type="GO" id="GO:0045944">
    <property type="term" value="P:positive regulation of transcription by RNA polymerase II"/>
    <property type="evidence" value="ECO:0007669"/>
    <property type="project" value="TreeGrafter"/>
</dbReference>
<dbReference type="AlphaFoldDB" id="A0A8H7RHD9"/>
<proteinExistence type="inferred from homology"/>
<dbReference type="GO" id="GO:0005634">
    <property type="term" value="C:nucleus"/>
    <property type="evidence" value="ECO:0007669"/>
    <property type="project" value="TreeGrafter"/>
</dbReference>
<reference evidence="7" key="1">
    <citation type="submission" date="2020-12" db="EMBL/GenBank/DDBJ databases">
        <title>Metabolic potential, ecology and presence of endohyphal bacteria is reflected in genomic diversity of Mucoromycotina.</title>
        <authorList>
            <person name="Muszewska A."/>
            <person name="Okrasinska A."/>
            <person name="Steczkiewicz K."/>
            <person name="Drgas O."/>
            <person name="Orlowska M."/>
            <person name="Perlinska-Lenart U."/>
            <person name="Aleksandrzak-Piekarczyk T."/>
            <person name="Szatraj K."/>
            <person name="Zielenkiewicz U."/>
            <person name="Pilsyk S."/>
            <person name="Malc E."/>
            <person name="Mieczkowski P."/>
            <person name="Kruszewska J.S."/>
            <person name="Biernat P."/>
            <person name="Pawlowska J."/>
        </authorList>
    </citation>
    <scope>NUCLEOTIDE SEQUENCE</scope>
    <source>
        <strain evidence="7">CBS 226.32</strain>
    </source>
</reference>
<name>A0A8H7RHD9_9FUNG</name>
<feature type="compositionally biased region" description="Polar residues" evidence="5">
    <location>
        <begin position="30"/>
        <end position="45"/>
    </location>
</feature>
<evidence type="ECO:0000256" key="4">
    <source>
        <dbReference type="ARBA" id="ARBA00023163"/>
    </source>
</evidence>
<feature type="compositionally biased region" description="Polar residues" evidence="5">
    <location>
        <begin position="386"/>
        <end position="397"/>
    </location>
</feature>
<dbReference type="Proteomes" id="UP000650833">
    <property type="component" value="Unassembled WGS sequence"/>
</dbReference>
<protein>
    <recommendedName>
        <fullName evidence="6">HTH APSES-type domain-containing protein</fullName>
    </recommendedName>
</protein>
<sequence>MGLEGIYQNNLYSNDNYPYQQYRSSAFSDARSCQPNTTTANTPSLYHSAGLNNTHHHNNTNTNELHNHHNHHNHHNNDYHNNNNPSVGWASSSPSNLSWNSNTSPPLPPPLSSSTTTTTTSSRHNSFSGYASNTPMQRPKLTTTVWEDEGTLCYQVDAKSVCVARRQDNDMINGTKLLNVVGMSRGKRDGILKNEKGRVVVKVGAMHLKGVWITFSRAKDLATKFKIVDSLYPLFVEDPSVFLSVPPPPPSSSAHAANVASSNNGNLPIMLPPSNPNATNTMTSAPKYNNNFGSFNMQSWEKQSYQSLPSITNQQDQMLIRSQQQQQHNHHHHHQQQHQHQHQPHQNLTSGSCSPVPGNIAPILSSTEENDIYLLNNPYDYRHNNNRTNPAYNSSSYHLYDNHHNGASGGASDNPNYSSPYENATSPYVQQRKLHHSVIDHIDKGSYHTERRNSIDLPTSPPPESLKYTTSASSSVWPDSTSTTTTPRLNDLVDSTTAASSAAAVNRKASPLGLRSSTNLIIPGNRHPLANQFEEQQDDHKKLILNNNNNNNNNKNGKRAHQDINNNKNINLQSKRLKNNKLTASP</sequence>
<dbReference type="GO" id="GO:0043565">
    <property type="term" value="F:sequence-specific DNA binding"/>
    <property type="evidence" value="ECO:0007669"/>
    <property type="project" value="TreeGrafter"/>
</dbReference>
<dbReference type="EMBL" id="JAEPRC010000091">
    <property type="protein sequence ID" value="KAG2209671.1"/>
    <property type="molecule type" value="Genomic_DNA"/>
</dbReference>
<gene>
    <name evidence="7" type="ORF">INT46_004236</name>
</gene>
<dbReference type="Gene3D" id="3.10.260.10">
    <property type="entry name" value="Transcription regulator HTH, APSES-type DNA-binding domain"/>
    <property type="match status" value="1"/>
</dbReference>
<feature type="region of interest" description="Disordered" evidence="5">
    <location>
        <begin position="380"/>
        <end position="424"/>
    </location>
</feature>
<feature type="compositionally biased region" description="Basic residues" evidence="5">
    <location>
        <begin position="328"/>
        <end position="343"/>
    </location>
</feature>
<feature type="compositionally biased region" description="Low complexity" evidence="5">
    <location>
        <begin position="91"/>
        <end position="104"/>
    </location>
</feature>
<feature type="region of interest" description="Disordered" evidence="5">
    <location>
        <begin position="445"/>
        <end position="489"/>
    </location>
</feature>
<feature type="compositionally biased region" description="Polar residues" evidence="5">
    <location>
        <begin position="411"/>
        <end position="424"/>
    </location>
</feature>
<dbReference type="GO" id="GO:0003700">
    <property type="term" value="F:DNA-binding transcription factor activity"/>
    <property type="evidence" value="ECO:0007669"/>
    <property type="project" value="TreeGrafter"/>
</dbReference>
<feature type="domain" description="HTH APSES-type" evidence="6">
    <location>
        <begin position="140"/>
        <end position="246"/>
    </location>
</feature>
<dbReference type="OrthoDB" id="5407653at2759"/>